<accession>A0A099D5S9</accession>
<dbReference type="eggNOG" id="ENOG5032YM7">
    <property type="taxonomic scope" value="Bacteria"/>
</dbReference>
<dbReference type="RefSeq" id="WP_043573162.1">
    <property type="nucleotide sequence ID" value="NZ_CP022752.1"/>
</dbReference>
<keyword evidence="1" id="KW-1133">Transmembrane helix</keyword>
<proteinExistence type="predicted"/>
<dbReference type="InterPro" id="IPR039708">
    <property type="entry name" value="MT1774/Rv1733c-like"/>
</dbReference>
<dbReference type="Proteomes" id="UP000215043">
    <property type="component" value="Chromosome"/>
</dbReference>
<dbReference type="EMBL" id="CP022752">
    <property type="protein sequence ID" value="ASU78737.1"/>
    <property type="molecule type" value="Genomic_DNA"/>
</dbReference>
<evidence type="ECO:0000313" key="2">
    <source>
        <dbReference type="EMBL" id="ASU78737.1"/>
    </source>
</evidence>
<dbReference type="PANTHER" id="PTHR42305:SF1">
    <property type="entry name" value="MEMBRANE PROTEIN RV1733C-RELATED"/>
    <property type="match status" value="1"/>
</dbReference>
<feature type="transmembrane region" description="Helical" evidence="1">
    <location>
        <begin position="148"/>
        <end position="169"/>
    </location>
</feature>
<evidence type="ECO:0008006" key="6">
    <source>
        <dbReference type="Google" id="ProtNLM"/>
    </source>
</evidence>
<evidence type="ECO:0000256" key="1">
    <source>
        <dbReference type="SAM" id="Phobius"/>
    </source>
</evidence>
<evidence type="ECO:0000313" key="5">
    <source>
        <dbReference type="Proteomes" id="UP000215043"/>
    </source>
</evidence>
<dbReference type="PANTHER" id="PTHR42305">
    <property type="entry name" value="MEMBRANE PROTEIN RV1733C-RELATED"/>
    <property type="match status" value="1"/>
</dbReference>
<dbReference type="AlphaFoldDB" id="A0A099D5S9"/>
<keyword evidence="1" id="KW-0812">Transmembrane</keyword>
<dbReference type="OrthoDB" id="5190576at2"/>
<gene>
    <name evidence="2" type="ORF">CDG81_11130</name>
    <name evidence="3" type="ORF">IL38_11185</name>
</gene>
<dbReference type="EMBL" id="JPMV01000018">
    <property type="protein sequence ID" value="KGI81493.1"/>
    <property type="molecule type" value="Genomic_DNA"/>
</dbReference>
<keyword evidence="4" id="KW-1185">Reference proteome</keyword>
<sequence>MGECLLRLRRLLLPEGNPLARPSDRLEGRMLALVLLLPLVTAPFAVVTGAQVHEEQLGIARNQERERRQVTATLLDDAGPPPAAVRAGSRTRSEVLATWHGPDGTVHTGTVAARAGAPESSRVRIWTDRSGRSVPPPMTTTAAVREGVAAAATLWLTVLFGSVGGFWLFHRCLDRLRRCAWQREWEHFERHWSGYRDSGEG</sequence>
<name>A0A099D5S9_9ACTN</name>
<organism evidence="2 5">
    <name type="scientific">Actinopolyspora erythraea</name>
    <dbReference type="NCBI Taxonomy" id="414996"/>
    <lineage>
        <taxon>Bacteria</taxon>
        <taxon>Bacillati</taxon>
        <taxon>Actinomycetota</taxon>
        <taxon>Actinomycetes</taxon>
        <taxon>Actinopolysporales</taxon>
        <taxon>Actinopolysporaceae</taxon>
        <taxon>Actinopolyspora</taxon>
    </lineage>
</organism>
<evidence type="ECO:0000313" key="3">
    <source>
        <dbReference type="EMBL" id="KGI81493.1"/>
    </source>
</evidence>
<feature type="transmembrane region" description="Helical" evidence="1">
    <location>
        <begin position="31"/>
        <end position="52"/>
    </location>
</feature>
<evidence type="ECO:0000313" key="4">
    <source>
        <dbReference type="Proteomes" id="UP000029737"/>
    </source>
</evidence>
<dbReference type="KEGG" id="aey:CDG81_11130"/>
<reference evidence="2 5" key="2">
    <citation type="submission" date="2017-08" db="EMBL/GenBank/DDBJ databases">
        <title>The complete genome sequence of moderately halophilic actinomycete Actinopolyspora erythraea YIM 90600, the producer of novel erythromycin, novel actinopolysporins A-C and tubercidin.</title>
        <authorList>
            <person name="Yin M."/>
            <person name="Tang S."/>
        </authorList>
    </citation>
    <scope>NUCLEOTIDE SEQUENCE [LARGE SCALE GENOMIC DNA]</scope>
    <source>
        <strain evidence="2 5">YIM 90600</strain>
    </source>
</reference>
<dbReference type="HOGENOM" id="CLU_084215_2_1_11"/>
<dbReference type="Proteomes" id="UP000029737">
    <property type="component" value="Unassembled WGS sequence"/>
</dbReference>
<reference evidence="3 4" key="1">
    <citation type="journal article" date="2014" name="PLoS ONE">
        <title>Identification and Characterization of a New Erythromycin Biosynthetic Gene Cluster in Actinopolyspora erythraea YIM90600, a Novel Erythronolide-Producing Halophilic Actinomycete Isolated from Salt Field.</title>
        <authorList>
            <person name="Chen D."/>
            <person name="Feng J."/>
            <person name="Huang L."/>
            <person name="Zhang Q."/>
            <person name="Wu J."/>
            <person name="Zhu X."/>
            <person name="Duan Y."/>
            <person name="Xu Z."/>
        </authorList>
    </citation>
    <scope>NUCLEOTIDE SEQUENCE [LARGE SCALE GENOMIC DNA]</scope>
    <source>
        <strain evidence="3 4">YIM90600</strain>
    </source>
</reference>
<protein>
    <recommendedName>
        <fullName evidence="6">DUF3592 domain-containing protein</fullName>
    </recommendedName>
</protein>
<keyword evidence="1" id="KW-0472">Membrane</keyword>